<dbReference type="GO" id="GO:0016758">
    <property type="term" value="F:hexosyltransferase activity"/>
    <property type="evidence" value="ECO:0007669"/>
    <property type="project" value="UniProtKB-ARBA"/>
</dbReference>
<comment type="similarity">
    <text evidence="1">Belongs to the glycosyltransferase 2 family.</text>
</comment>
<proteinExistence type="inferred from homology"/>
<dbReference type="RefSeq" id="WP_090839613.1">
    <property type="nucleotide sequence ID" value="NZ_FNIL01000001.1"/>
</dbReference>
<feature type="domain" description="Glycosyltransferase 2-like" evidence="2">
    <location>
        <begin position="5"/>
        <end position="143"/>
    </location>
</feature>
<dbReference type="EMBL" id="FNIL01000001">
    <property type="protein sequence ID" value="SDN22187.1"/>
    <property type="molecule type" value="Genomic_DNA"/>
</dbReference>
<accession>A0A1G9ZM26</accession>
<dbReference type="STRING" id="745820.SAMN04488053_101157"/>
<reference evidence="4" key="1">
    <citation type="submission" date="2016-10" db="EMBL/GenBank/DDBJ databases">
        <authorList>
            <person name="Varghese N."/>
            <person name="Submissions S."/>
        </authorList>
    </citation>
    <scope>NUCLEOTIDE SEQUENCE [LARGE SCALE GENOMIC DNA]</scope>
    <source>
        <strain evidence="4">CGMCC 1.10369</strain>
    </source>
</reference>
<dbReference type="PANTHER" id="PTHR22916:SF3">
    <property type="entry name" value="UDP-GLCNAC:BETAGAL BETA-1,3-N-ACETYLGLUCOSAMINYLTRANSFERASE-LIKE PROTEIN 1"/>
    <property type="match status" value="1"/>
</dbReference>
<organism evidence="3 4">
    <name type="scientific">Alkalicoccus daliensis</name>
    <dbReference type="NCBI Taxonomy" id="745820"/>
    <lineage>
        <taxon>Bacteria</taxon>
        <taxon>Bacillati</taxon>
        <taxon>Bacillota</taxon>
        <taxon>Bacilli</taxon>
        <taxon>Bacillales</taxon>
        <taxon>Bacillaceae</taxon>
        <taxon>Alkalicoccus</taxon>
    </lineage>
</organism>
<evidence type="ECO:0000256" key="1">
    <source>
        <dbReference type="ARBA" id="ARBA00006739"/>
    </source>
</evidence>
<gene>
    <name evidence="3" type="ORF">SAMN04488053_101157</name>
</gene>
<evidence type="ECO:0000259" key="2">
    <source>
        <dbReference type="Pfam" id="PF00535"/>
    </source>
</evidence>
<dbReference type="Pfam" id="PF00535">
    <property type="entry name" value="Glycos_transf_2"/>
    <property type="match status" value="1"/>
</dbReference>
<name>A0A1G9ZM26_9BACI</name>
<protein>
    <submittedName>
        <fullName evidence="3">Glycosyltransferase involved in cell wall bisynthesis</fullName>
    </submittedName>
</protein>
<dbReference type="Gene3D" id="3.90.550.10">
    <property type="entry name" value="Spore Coat Polysaccharide Biosynthesis Protein SpsA, Chain A"/>
    <property type="match status" value="1"/>
</dbReference>
<dbReference type="CDD" id="cd00761">
    <property type="entry name" value="Glyco_tranf_GTA_type"/>
    <property type="match status" value="1"/>
</dbReference>
<dbReference type="Proteomes" id="UP000198778">
    <property type="component" value="Unassembled WGS sequence"/>
</dbReference>
<keyword evidence="4" id="KW-1185">Reference proteome</keyword>
<dbReference type="AlphaFoldDB" id="A0A1G9ZM26"/>
<dbReference type="PANTHER" id="PTHR22916">
    <property type="entry name" value="GLYCOSYLTRANSFERASE"/>
    <property type="match status" value="1"/>
</dbReference>
<evidence type="ECO:0000313" key="4">
    <source>
        <dbReference type="Proteomes" id="UP000198778"/>
    </source>
</evidence>
<dbReference type="InterPro" id="IPR001173">
    <property type="entry name" value="Glyco_trans_2-like"/>
</dbReference>
<dbReference type="OrthoDB" id="396512at2"/>
<sequence length="335" mass="39182">MVKISIILPITSKEGGIVNCLRSILNQSFQEFELILINTGASKKIIKEAHEFKKKDNRIKFLNETISDIPSAKNAGIVHAQGDYIGFIDIHDMMHSNMLEILYSEMLLNKADISICDFKPIEEGVYLSHESEVLKNKVAIHEAKILNNQEALRYLYSTDRTFTMNWNKLYKKELIAQYPFPKDTLDEEEFTAHQLLFQSTTVVYIKADLYFYVIVPGRKGSITPITMTKQMFKKMKALYERVNLFHSNNLPELEKLALRHFSEHFFWYYIESQKALPDASRERKEIFKLFKKLYPKIIMNKSENIKKKIVYSVFIVSPNLYNQLTVNLERRKEGA</sequence>
<dbReference type="SUPFAM" id="SSF53448">
    <property type="entry name" value="Nucleotide-diphospho-sugar transferases"/>
    <property type="match status" value="1"/>
</dbReference>
<dbReference type="InterPro" id="IPR029044">
    <property type="entry name" value="Nucleotide-diphossugar_trans"/>
</dbReference>
<keyword evidence="3" id="KW-0808">Transferase</keyword>
<evidence type="ECO:0000313" key="3">
    <source>
        <dbReference type="EMBL" id="SDN22187.1"/>
    </source>
</evidence>